<evidence type="ECO:0000256" key="4">
    <source>
        <dbReference type="PROSITE-ProRule" id="PRU00169"/>
    </source>
</evidence>
<dbReference type="GO" id="GO:0052621">
    <property type="term" value="F:diguanylate cyclase activity"/>
    <property type="evidence" value="ECO:0007669"/>
    <property type="project" value="UniProtKB-EC"/>
</dbReference>
<dbReference type="PANTHER" id="PTHR45138">
    <property type="entry name" value="REGULATORY COMPONENTS OF SENSORY TRANSDUCTION SYSTEM"/>
    <property type="match status" value="1"/>
</dbReference>
<dbReference type="EMBL" id="CP014034">
    <property type="protein sequence ID" value="AMF93087.1"/>
    <property type="molecule type" value="Genomic_DNA"/>
</dbReference>
<dbReference type="EMBL" id="UHIP01000002">
    <property type="protein sequence ID" value="SUQ26452.1"/>
    <property type="molecule type" value="Genomic_DNA"/>
</dbReference>
<dbReference type="InterPro" id="IPR043128">
    <property type="entry name" value="Rev_trsase/Diguanyl_cyclase"/>
</dbReference>
<dbReference type="EC" id="2.7.7.65" evidence="2"/>
<dbReference type="Gene3D" id="3.30.70.270">
    <property type="match status" value="1"/>
</dbReference>
<dbReference type="Proteomes" id="UP000254626">
    <property type="component" value="Unassembled WGS sequence"/>
</dbReference>
<dbReference type="SUPFAM" id="SSF55073">
    <property type="entry name" value="Nucleotide cyclase"/>
    <property type="match status" value="1"/>
</dbReference>
<organism evidence="8 10">
    <name type="scientific">Vibrio fluvialis</name>
    <dbReference type="NCBI Taxonomy" id="676"/>
    <lineage>
        <taxon>Bacteria</taxon>
        <taxon>Pseudomonadati</taxon>
        <taxon>Pseudomonadota</taxon>
        <taxon>Gammaproteobacteria</taxon>
        <taxon>Vibrionales</taxon>
        <taxon>Vibrionaceae</taxon>
        <taxon>Vibrio</taxon>
    </lineage>
</organism>
<dbReference type="CDD" id="cd01949">
    <property type="entry name" value="GGDEF"/>
    <property type="match status" value="1"/>
</dbReference>
<feature type="domain" description="Response regulatory" evidence="5">
    <location>
        <begin position="17"/>
        <end position="132"/>
    </location>
</feature>
<dbReference type="KEGG" id="vfl:AL536_06425"/>
<evidence type="ECO:0000256" key="3">
    <source>
        <dbReference type="ARBA" id="ARBA00034247"/>
    </source>
</evidence>
<dbReference type="NCBIfam" id="TIGR00254">
    <property type="entry name" value="GGDEF"/>
    <property type="match status" value="1"/>
</dbReference>
<reference evidence="8 10" key="3">
    <citation type="submission" date="2018-06" db="EMBL/GenBank/DDBJ databases">
        <authorList>
            <consortium name="Pathogen Informatics"/>
            <person name="Doyle S."/>
        </authorList>
    </citation>
    <scope>NUCLEOTIDE SEQUENCE [LARGE SCALE GENOMIC DNA]</scope>
    <source>
        <strain evidence="8 10">NCTC11327</strain>
    </source>
</reference>
<dbReference type="RefSeq" id="WP_024374921.1">
    <property type="nucleotide sequence ID" value="NZ_JAKNOU010000093.1"/>
</dbReference>
<dbReference type="InterPro" id="IPR000160">
    <property type="entry name" value="GGDEF_dom"/>
</dbReference>
<sequence>MHHNSFSPELMTEPKFTVLVVDDQATNIQLIYQLLKNEYDVLMATTGQQAIAVCREHKPDLILMDVLMPDINGWETCKILKRDPDIATIPVIFVTALTDQDDENACWDAGAVDFLQKPINANTLKHRVRAHLTLKHQSDLLRSLAYVDGLTGISSRRHFDQYMEAQMGHAFRKQESLGVLLIDIDFFKQYNDRYGHIAGDDCLRQVAQSLKQSCLRSADMVARYGGEEFVLVLPDTNERGLERIAQRIKQQLEQEAIAHIGSPTSLLTVSAGGAVYLPGELPDGAEAMLILADTMLYKAKAEGRNRSCIEVLHAEVL</sequence>
<feature type="modified residue" description="4-aspartylphosphate" evidence="4">
    <location>
        <position position="65"/>
    </location>
</feature>
<evidence type="ECO:0000259" key="6">
    <source>
        <dbReference type="PROSITE" id="PS50887"/>
    </source>
</evidence>
<proteinExistence type="predicted"/>
<evidence type="ECO:0000313" key="7">
    <source>
        <dbReference type="EMBL" id="AMF93087.1"/>
    </source>
</evidence>
<dbReference type="SMART" id="SM00448">
    <property type="entry name" value="REC"/>
    <property type="match status" value="1"/>
</dbReference>
<dbReference type="GO" id="GO:0005886">
    <property type="term" value="C:plasma membrane"/>
    <property type="evidence" value="ECO:0007669"/>
    <property type="project" value="TreeGrafter"/>
</dbReference>
<dbReference type="Proteomes" id="UP000057088">
    <property type="component" value="Chromosome 1"/>
</dbReference>
<dbReference type="InterPro" id="IPR050469">
    <property type="entry name" value="Diguanylate_Cyclase"/>
</dbReference>
<reference evidence="7" key="2">
    <citation type="submission" date="2018-01" db="EMBL/GenBank/DDBJ databases">
        <title>FDA dAtabase for Regulatory Grade micrObial Sequences (FDA-ARGOS): Supporting development and validation of Infectious Disease Dx tests.</title>
        <authorList>
            <person name="Hoffmann M."/>
            <person name="Allard M."/>
            <person name="Evans P."/>
            <person name="Brown E."/>
            <person name="Tallon L."/>
            <person name="Sadzewicz L."/>
            <person name="Sengamalay N."/>
            <person name="Ott S."/>
            <person name="Godinez A."/>
            <person name="Nagaraj S."/>
            <person name="Vyas G."/>
            <person name="Aluvathingal J."/>
            <person name="Nadendla S."/>
            <person name="Geyer C."/>
            <person name="Sichtig H."/>
        </authorList>
    </citation>
    <scope>NUCLEOTIDE SEQUENCE</scope>
    <source>
        <strain evidence="7">ATCC 33809</strain>
    </source>
</reference>
<dbReference type="PROSITE" id="PS50110">
    <property type="entry name" value="RESPONSE_REGULATORY"/>
    <property type="match status" value="1"/>
</dbReference>
<reference evidence="9" key="1">
    <citation type="submission" date="2015-12" db="EMBL/GenBank/DDBJ databases">
        <title>FDA dAtabase for Regulatory Grade micrObial Sequences (FDA-ARGOS): Supporting development and validation of Infectious Disease Dx tests.</title>
        <authorList>
            <person name="Hoffmann M."/>
            <person name="Allard M."/>
            <person name="Evans P."/>
            <person name="Brown E."/>
            <person name="Tallon L.J."/>
            <person name="Sadzewicz L."/>
            <person name="Sengamalay N."/>
            <person name="Ott S."/>
            <person name="Godinez A."/>
            <person name="Nagaraj S."/>
            <person name="Vyas G."/>
            <person name="Aluvathingal J."/>
            <person name="Nadendla S."/>
            <person name="Geyer C."/>
            <person name="Sichtig H."/>
        </authorList>
    </citation>
    <scope>NUCLEOTIDE SEQUENCE [LARGE SCALE GENOMIC DNA]</scope>
    <source>
        <strain evidence="9">ATCC 33809</strain>
    </source>
</reference>
<protein>
    <recommendedName>
        <fullName evidence="2">diguanylate cyclase</fullName>
        <ecNumber evidence="2">2.7.7.65</ecNumber>
    </recommendedName>
</protein>
<dbReference type="SUPFAM" id="SSF52172">
    <property type="entry name" value="CheY-like"/>
    <property type="match status" value="1"/>
</dbReference>
<feature type="domain" description="GGDEF" evidence="6">
    <location>
        <begin position="175"/>
        <end position="312"/>
    </location>
</feature>
<evidence type="ECO:0000313" key="9">
    <source>
        <dbReference type="Proteomes" id="UP000057088"/>
    </source>
</evidence>
<dbReference type="FunFam" id="3.30.70.270:FF:000001">
    <property type="entry name" value="Diguanylate cyclase domain protein"/>
    <property type="match status" value="1"/>
</dbReference>
<evidence type="ECO:0000259" key="5">
    <source>
        <dbReference type="PROSITE" id="PS50110"/>
    </source>
</evidence>
<comment type="cofactor">
    <cofactor evidence="1">
        <name>Mg(2+)</name>
        <dbReference type="ChEBI" id="CHEBI:18420"/>
    </cofactor>
</comment>
<dbReference type="GO" id="GO:0000160">
    <property type="term" value="P:phosphorelay signal transduction system"/>
    <property type="evidence" value="ECO:0007669"/>
    <property type="project" value="InterPro"/>
</dbReference>
<evidence type="ECO:0000256" key="2">
    <source>
        <dbReference type="ARBA" id="ARBA00012528"/>
    </source>
</evidence>
<keyword evidence="4" id="KW-0597">Phosphoprotein</keyword>
<gene>
    <name evidence="8" type="primary">pleD_5</name>
    <name evidence="7" type="ORF">AL536_06425</name>
    <name evidence="8" type="ORF">NCTC11327_03313</name>
</gene>
<evidence type="ECO:0000313" key="10">
    <source>
        <dbReference type="Proteomes" id="UP000254626"/>
    </source>
</evidence>
<dbReference type="Pfam" id="PF00072">
    <property type="entry name" value="Response_reg"/>
    <property type="match status" value="1"/>
</dbReference>
<dbReference type="Gene3D" id="3.40.50.2300">
    <property type="match status" value="1"/>
</dbReference>
<dbReference type="PROSITE" id="PS50887">
    <property type="entry name" value="GGDEF"/>
    <property type="match status" value="1"/>
</dbReference>
<accession>A0AAX2LWQ1</accession>
<keyword evidence="9" id="KW-1185">Reference proteome</keyword>
<dbReference type="InterPro" id="IPR029787">
    <property type="entry name" value="Nucleotide_cyclase"/>
</dbReference>
<comment type="catalytic activity">
    <reaction evidence="3">
        <text>2 GTP = 3',3'-c-di-GMP + 2 diphosphate</text>
        <dbReference type="Rhea" id="RHEA:24898"/>
        <dbReference type="ChEBI" id="CHEBI:33019"/>
        <dbReference type="ChEBI" id="CHEBI:37565"/>
        <dbReference type="ChEBI" id="CHEBI:58805"/>
        <dbReference type="EC" id="2.7.7.65"/>
    </reaction>
</comment>
<dbReference type="PANTHER" id="PTHR45138:SF9">
    <property type="entry name" value="DIGUANYLATE CYCLASE DGCM-RELATED"/>
    <property type="match status" value="1"/>
</dbReference>
<evidence type="ECO:0000256" key="1">
    <source>
        <dbReference type="ARBA" id="ARBA00001946"/>
    </source>
</evidence>
<dbReference type="AlphaFoldDB" id="A0AAX2LWQ1"/>
<dbReference type="InterPro" id="IPR001789">
    <property type="entry name" value="Sig_transdc_resp-reg_receiver"/>
</dbReference>
<dbReference type="InterPro" id="IPR011006">
    <property type="entry name" value="CheY-like_superfamily"/>
</dbReference>
<dbReference type="SMART" id="SM00267">
    <property type="entry name" value="GGDEF"/>
    <property type="match status" value="1"/>
</dbReference>
<dbReference type="GO" id="GO:1902201">
    <property type="term" value="P:negative regulation of bacterial-type flagellum-dependent cell motility"/>
    <property type="evidence" value="ECO:0007669"/>
    <property type="project" value="TreeGrafter"/>
</dbReference>
<dbReference type="Pfam" id="PF00990">
    <property type="entry name" value="GGDEF"/>
    <property type="match status" value="1"/>
</dbReference>
<dbReference type="GO" id="GO:0043709">
    <property type="term" value="P:cell adhesion involved in single-species biofilm formation"/>
    <property type="evidence" value="ECO:0007669"/>
    <property type="project" value="TreeGrafter"/>
</dbReference>
<evidence type="ECO:0000313" key="8">
    <source>
        <dbReference type="EMBL" id="SUQ26452.1"/>
    </source>
</evidence>
<name>A0AAX2LWQ1_VIBFL</name>